<dbReference type="InterPro" id="IPR001173">
    <property type="entry name" value="Glyco_trans_2-like"/>
</dbReference>
<feature type="region of interest" description="Disordered" evidence="5">
    <location>
        <begin position="97"/>
        <end position="147"/>
    </location>
</feature>
<evidence type="ECO:0000259" key="6">
    <source>
        <dbReference type="Pfam" id="PF00535"/>
    </source>
</evidence>
<comment type="similarity">
    <text evidence="2">Belongs to the glycosyltransferase 2 family.</text>
</comment>
<feature type="domain" description="Glycosyltransferase 2-like" evidence="6">
    <location>
        <begin position="155"/>
        <end position="295"/>
    </location>
</feature>
<evidence type="ECO:0000313" key="8">
    <source>
        <dbReference type="Proteomes" id="UP001432014"/>
    </source>
</evidence>
<dbReference type="PANTHER" id="PTHR43179">
    <property type="entry name" value="RHAMNOSYLTRANSFERASE WBBL"/>
    <property type="match status" value="1"/>
</dbReference>
<evidence type="ECO:0000313" key="7">
    <source>
        <dbReference type="EMBL" id="WUS55763.1"/>
    </source>
</evidence>
<dbReference type="Gene3D" id="3.90.550.10">
    <property type="entry name" value="Spore Coat Polysaccharide Biosynthesis Protein SpsA, Chain A"/>
    <property type="match status" value="1"/>
</dbReference>
<comment type="pathway">
    <text evidence="1">Cell wall biogenesis; cell wall polysaccharide biosynthesis.</text>
</comment>
<dbReference type="EMBL" id="CP108482">
    <property type="protein sequence ID" value="WUS55763.1"/>
    <property type="molecule type" value="Genomic_DNA"/>
</dbReference>
<keyword evidence="8" id="KW-1185">Reference proteome</keyword>
<evidence type="ECO:0000256" key="1">
    <source>
        <dbReference type="ARBA" id="ARBA00004776"/>
    </source>
</evidence>
<evidence type="ECO:0000256" key="5">
    <source>
        <dbReference type="SAM" id="MobiDB-lite"/>
    </source>
</evidence>
<keyword evidence="3 7" id="KW-0328">Glycosyltransferase</keyword>
<name>A0ABZ1W4L0_9ACTN</name>
<dbReference type="GO" id="GO:0016757">
    <property type="term" value="F:glycosyltransferase activity"/>
    <property type="evidence" value="ECO:0007669"/>
    <property type="project" value="UniProtKB-KW"/>
</dbReference>
<feature type="compositionally biased region" description="Low complexity" evidence="5">
    <location>
        <begin position="122"/>
        <end position="147"/>
    </location>
</feature>
<gene>
    <name evidence="7" type="ORF">OG469_09685</name>
</gene>
<dbReference type="EC" id="2.4.-.-" evidence="7"/>
<accession>A0ABZ1W4L0</accession>
<dbReference type="SUPFAM" id="SSF53448">
    <property type="entry name" value="Nucleotide-diphospho-sugar transferases"/>
    <property type="match status" value="1"/>
</dbReference>
<dbReference type="Pfam" id="PF00535">
    <property type="entry name" value="Glycos_transf_2"/>
    <property type="match status" value="1"/>
</dbReference>
<keyword evidence="4 7" id="KW-0808">Transferase</keyword>
<dbReference type="Proteomes" id="UP001432014">
    <property type="component" value="Chromosome"/>
</dbReference>
<evidence type="ECO:0000256" key="3">
    <source>
        <dbReference type="ARBA" id="ARBA00022676"/>
    </source>
</evidence>
<dbReference type="InterPro" id="IPR029044">
    <property type="entry name" value="Nucleotide-diphossugar_trans"/>
</dbReference>
<proteinExistence type="inferred from homology"/>
<reference evidence="7 8" key="1">
    <citation type="submission" date="2022-10" db="EMBL/GenBank/DDBJ databases">
        <title>The complete genomes of actinobacterial strains from the NBC collection.</title>
        <authorList>
            <person name="Joergensen T.S."/>
            <person name="Alvarez Arevalo M."/>
            <person name="Sterndorff E.B."/>
            <person name="Faurdal D."/>
            <person name="Vuksanovic O."/>
            <person name="Mourched A.-S."/>
            <person name="Charusanti P."/>
            <person name="Shaw S."/>
            <person name="Blin K."/>
            <person name="Weber T."/>
        </authorList>
    </citation>
    <scope>NUCLEOTIDE SEQUENCE [LARGE SCALE GENOMIC DNA]</scope>
    <source>
        <strain evidence="7 8">NBC_01247</strain>
    </source>
</reference>
<sequence length="470" mass="49215">MNGSDRRTAAACPCPVARDSLYTPVRIVELDLDEPSGLRPPGGSGAVDPEGRVLALVRLHGHPLGLVKATGARGDLAGLRRALVDAAHRELRVPARSDRTPAAMTPAPFTAPSVPRPPAAAPRPAQAAGQTTAAPAARPGRAGRAGVSADPPLISVIVATHNREGMLRQCLDSLLRNGYPQVEIIVVDNAPASDAAETLVRGRYAGRVRYLREPVAGLARAHNCGLAAARGDLCAFTDDDTLADPAWLGSLAAAFAADPRIGCVTGLILPAELETQAQAALENHGGFGKGFAARTWSLADRRREPLFPFAAGRFGSGANMAFRTAELRAIGGFDPATGTGTPAHGGDDLLAFFRMLVAGHTLAYAPDALIWHRHRRTMDALPAQAFGYGAGFGAYLAAALTHEPAMLPALLRRLPQGLGLAAGRVRSRPASGGRPSLHLARLEIQGLMYGPVGYLRSVWKQRGARAESCP</sequence>
<organism evidence="7 8">
    <name type="scientific">Kitasatospora herbaricolor</name>
    <dbReference type="NCBI Taxonomy" id="68217"/>
    <lineage>
        <taxon>Bacteria</taxon>
        <taxon>Bacillati</taxon>
        <taxon>Actinomycetota</taxon>
        <taxon>Actinomycetes</taxon>
        <taxon>Kitasatosporales</taxon>
        <taxon>Streptomycetaceae</taxon>
        <taxon>Kitasatospora</taxon>
    </lineage>
</organism>
<protein>
    <submittedName>
        <fullName evidence="7">Glycosyltransferase</fullName>
        <ecNumber evidence="7">2.4.-.-</ecNumber>
    </submittedName>
</protein>
<evidence type="ECO:0000256" key="2">
    <source>
        <dbReference type="ARBA" id="ARBA00006739"/>
    </source>
</evidence>
<dbReference type="RefSeq" id="WP_329499612.1">
    <property type="nucleotide sequence ID" value="NZ_CP108460.1"/>
</dbReference>
<dbReference type="PANTHER" id="PTHR43179:SF12">
    <property type="entry name" value="GALACTOFURANOSYLTRANSFERASE GLFT2"/>
    <property type="match status" value="1"/>
</dbReference>
<feature type="compositionally biased region" description="Low complexity" evidence="5">
    <location>
        <begin position="100"/>
        <end position="113"/>
    </location>
</feature>
<evidence type="ECO:0000256" key="4">
    <source>
        <dbReference type="ARBA" id="ARBA00022679"/>
    </source>
</evidence>